<evidence type="ECO:0000256" key="5">
    <source>
        <dbReference type="ARBA" id="ARBA00023033"/>
    </source>
</evidence>
<comment type="cofactor">
    <cofactor evidence="6">
        <name>heme</name>
        <dbReference type="ChEBI" id="CHEBI:30413"/>
    </cofactor>
</comment>
<reference evidence="8 9" key="1">
    <citation type="journal article" date="2020" name="Mol. Plant">
        <title>The Chromosome-Based Rubber Tree Genome Provides New Insights into Spurge Genome Evolution and Rubber Biosynthesis.</title>
        <authorList>
            <person name="Liu J."/>
            <person name="Shi C."/>
            <person name="Shi C.C."/>
            <person name="Li W."/>
            <person name="Zhang Q.J."/>
            <person name="Zhang Y."/>
            <person name="Li K."/>
            <person name="Lu H.F."/>
            <person name="Shi C."/>
            <person name="Zhu S.T."/>
            <person name="Xiao Z.Y."/>
            <person name="Nan H."/>
            <person name="Yue Y."/>
            <person name="Zhu X.G."/>
            <person name="Wu Y."/>
            <person name="Hong X.N."/>
            <person name="Fan G.Y."/>
            <person name="Tong Y."/>
            <person name="Zhang D."/>
            <person name="Mao C.L."/>
            <person name="Liu Y.L."/>
            <person name="Hao S.J."/>
            <person name="Liu W.Q."/>
            <person name="Lv M.Q."/>
            <person name="Zhang H.B."/>
            <person name="Liu Y."/>
            <person name="Hu-Tang G.R."/>
            <person name="Wang J.P."/>
            <person name="Wang J.H."/>
            <person name="Sun Y.H."/>
            <person name="Ni S.B."/>
            <person name="Chen W.B."/>
            <person name="Zhang X.C."/>
            <person name="Jiao Y.N."/>
            <person name="Eichler E.E."/>
            <person name="Li G.H."/>
            <person name="Liu X."/>
            <person name="Gao L.Z."/>
        </authorList>
    </citation>
    <scope>NUCLEOTIDE SEQUENCE [LARGE SCALE GENOMIC DNA]</scope>
    <source>
        <strain evidence="9">cv. GT1</strain>
        <tissue evidence="8">Leaf</tissue>
    </source>
</reference>
<dbReference type="GO" id="GO:0020037">
    <property type="term" value="F:heme binding"/>
    <property type="evidence" value="ECO:0007669"/>
    <property type="project" value="InterPro"/>
</dbReference>
<evidence type="ECO:0000256" key="6">
    <source>
        <dbReference type="PIRSR" id="PIRSR602401-1"/>
    </source>
</evidence>
<dbReference type="PANTHER" id="PTHR47947">
    <property type="entry name" value="CYTOCHROME P450 82C3-RELATED"/>
    <property type="match status" value="1"/>
</dbReference>
<dbReference type="Pfam" id="PF00067">
    <property type="entry name" value="p450"/>
    <property type="match status" value="1"/>
</dbReference>
<evidence type="ECO:0000256" key="7">
    <source>
        <dbReference type="RuleBase" id="RU000461"/>
    </source>
</evidence>
<protein>
    <recommendedName>
        <fullName evidence="10">Cytochrome P450</fullName>
    </recommendedName>
</protein>
<evidence type="ECO:0008006" key="10">
    <source>
        <dbReference type="Google" id="ProtNLM"/>
    </source>
</evidence>
<dbReference type="InterPro" id="IPR001128">
    <property type="entry name" value="Cyt_P450"/>
</dbReference>
<evidence type="ECO:0000256" key="3">
    <source>
        <dbReference type="ARBA" id="ARBA00023002"/>
    </source>
</evidence>
<dbReference type="GO" id="GO:0005506">
    <property type="term" value="F:iron ion binding"/>
    <property type="evidence" value="ECO:0007669"/>
    <property type="project" value="InterPro"/>
</dbReference>
<dbReference type="Proteomes" id="UP000467840">
    <property type="component" value="Chromosome 4"/>
</dbReference>
<organism evidence="8 9">
    <name type="scientific">Hevea brasiliensis</name>
    <name type="common">Para rubber tree</name>
    <name type="synonym">Siphonia brasiliensis</name>
    <dbReference type="NCBI Taxonomy" id="3981"/>
    <lineage>
        <taxon>Eukaryota</taxon>
        <taxon>Viridiplantae</taxon>
        <taxon>Streptophyta</taxon>
        <taxon>Embryophyta</taxon>
        <taxon>Tracheophyta</taxon>
        <taxon>Spermatophyta</taxon>
        <taxon>Magnoliopsida</taxon>
        <taxon>eudicotyledons</taxon>
        <taxon>Gunneridae</taxon>
        <taxon>Pentapetalae</taxon>
        <taxon>rosids</taxon>
        <taxon>fabids</taxon>
        <taxon>Malpighiales</taxon>
        <taxon>Euphorbiaceae</taxon>
        <taxon>Crotonoideae</taxon>
        <taxon>Micrandreae</taxon>
        <taxon>Hevea</taxon>
    </lineage>
</organism>
<dbReference type="PANTHER" id="PTHR47947:SF24">
    <property type="entry name" value="ISOFLAVONE 2'-HYDROXYLASE-LIKE"/>
    <property type="match status" value="1"/>
</dbReference>
<dbReference type="AlphaFoldDB" id="A0A6A6LFQ8"/>
<dbReference type="Gene3D" id="1.10.630.10">
    <property type="entry name" value="Cytochrome P450"/>
    <property type="match status" value="1"/>
</dbReference>
<evidence type="ECO:0000256" key="2">
    <source>
        <dbReference type="ARBA" id="ARBA00022723"/>
    </source>
</evidence>
<dbReference type="EMBL" id="JAAGAX010000010">
    <property type="protein sequence ID" value="KAF2299844.1"/>
    <property type="molecule type" value="Genomic_DNA"/>
</dbReference>
<evidence type="ECO:0000313" key="9">
    <source>
        <dbReference type="Proteomes" id="UP000467840"/>
    </source>
</evidence>
<dbReference type="InterPro" id="IPR017972">
    <property type="entry name" value="Cyt_P450_CS"/>
</dbReference>
<dbReference type="InterPro" id="IPR036396">
    <property type="entry name" value="Cyt_P450_sf"/>
</dbReference>
<comment type="similarity">
    <text evidence="7">Belongs to the cytochrome P450 family.</text>
</comment>
<dbReference type="GO" id="GO:0004497">
    <property type="term" value="F:monooxygenase activity"/>
    <property type="evidence" value="ECO:0007669"/>
    <property type="project" value="UniProtKB-KW"/>
</dbReference>
<dbReference type="InterPro" id="IPR002401">
    <property type="entry name" value="Cyt_P450_E_grp-I"/>
</dbReference>
<keyword evidence="5 7" id="KW-0503">Monooxygenase</keyword>
<keyword evidence="4 6" id="KW-0408">Iron</keyword>
<keyword evidence="9" id="KW-1185">Reference proteome</keyword>
<sequence>MNQICQTKLSSKHHLRELEIVSSCSAPSAHLSSDDCTIQGFHVPSDTVLFANIWAIQRDPNLWEDPTSFKPERFENGKAEAFKFLPFGLGRRACPGEGLANRIMGLTLGSLIQCFEWERVDGKEIDMAEKTTITMSKVKPLEVMCKSCSILHKVKTILSRFA</sequence>
<dbReference type="InterPro" id="IPR050651">
    <property type="entry name" value="Plant_Cytochrome_P450_Monoox"/>
</dbReference>
<comment type="caution">
    <text evidence="8">The sequence shown here is derived from an EMBL/GenBank/DDBJ whole genome shotgun (WGS) entry which is preliminary data.</text>
</comment>
<dbReference type="PRINTS" id="PR00463">
    <property type="entry name" value="EP450I"/>
</dbReference>
<evidence type="ECO:0000313" key="8">
    <source>
        <dbReference type="EMBL" id="KAF2299844.1"/>
    </source>
</evidence>
<proteinExistence type="inferred from homology"/>
<feature type="binding site" description="axial binding residue" evidence="6">
    <location>
        <position position="94"/>
    </location>
    <ligand>
        <name>heme</name>
        <dbReference type="ChEBI" id="CHEBI:30413"/>
    </ligand>
    <ligandPart>
        <name>Fe</name>
        <dbReference type="ChEBI" id="CHEBI:18248"/>
    </ligandPart>
</feature>
<name>A0A6A6LFQ8_HEVBR</name>
<gene>
    <name evidence="8" type="ORF">GH714_004498</name>
</gene>
<dbReference type="GO" id="GO:0016705">
    <property type="term" value="F:oxidoreductase activity, acting on paired donors, with incorporation or reduction of molecular oxygen"/>
    <property type="evidence" value="ECO:0007669"/>
    <property type="project" value="InterPro"/>
</dbReference>
<evidence type="ECO:0000256" key="4">
    <source>
        <dbReference type="ARBA" id="ARBA00023004"/>
    </source>
</evidence>
<accession>A0A6A6LFQ8</accession>
<dbReference type="SUPFAM" id="SSF48264">
    <property type="entry name" value="Cytochrome P450"/>
    <property type="match status" value="1"/>
</dbReference>
<keyword evidence="3 7" id="KW-0560">Oxidoreductase</keyword>
<keyword evidence="1 6" id="KW-0349">Heme</keyword>
<keyword evidence="2 6" id="KW-0479">Metal-binding</keyword>
<dbReference type="PROSITE" id="PS00086">
    <property type="entry name" value="CYTOCHROME_P450"/>
    <property type="match status" value="1"/>
</dbReference>
<evidence type="ECO:0000256" key="1">
    <source>
        <dbReference type="ARBA" id="ARBA00022617"/>
    </source>
</evidence>